<name>A0A6P5JTI9_PHACI</name>
<feature type="domain" description="CATSPERG N-terminal" evidence="3">
    <location>
        <begin position="75"/>
        <end position="233"/>
    </location>
</feature>
<evidence type="ECO:0000259" key="5">
    <source>
        <dbReference type="Pfam" id="PF22851"/>
    </source>
</evidence>
<dbReference type="GO" id="GO:0036128">
    <property type="term" value="C:CatSper complex"/>
    <property type="evidence" value="ECO:0007669"/>
    <property type="project" value="InterPro"/>
</dbReference>
<keyword evidence="1" id="KW-0472">Membrane</keyword>
<feature type="domain" description="CATSPERG Ig-like" evidence="5">
    <location>
        <begin position="786"/>
        <end position="905"/>
    </location>
</feature>
<dbReference type="InterPro" id="IPR028246">
    <property type="entry name" value="CATSPERG"/>
</dbReference>
<dbReference type="InterPro" id="IPR053874">
    <property type="entry name" value="CATSPERG_Ig-like"/>
</dbReference>
<keyword evidence="1" id="KW-0812">Transmembrane</keyword>
<proteinExistence type="predicted"/>
<dbReference type="CTD" id="57828"/>
<dbReference type="GeneID" id="110202461"/>
<dbReference type="PANTHER" id="PTHR14327:SF1">
    <property type="entry name" value="CATION CHANNEL SPERM-ASSOCIATED AUXILIARY SUBUNIT GAMMA"/>
    <property type="match status" value="1"/>
</dbReference>
<evidence type="ECO:0000259" key="2">
    <source>
        <dbReference type="Pfam" id="PF15064"/>
    </source>
</evidence>
<sequence length="1173" mass="134965">MTSWSLRPPFWENRSFGCMEEERARGRSGCPSAAQDSGHDSLPGLPSSGLSTIMVSLLLLLLLPLPAQPQLEDLCQWRVVLNKYEALGEGSERFFDQEPVSAIDAFFNKLEDSPIDQKETYWGFPYFLKINFTCPGENSEAFVRGGHLKGLIPIVLVKFQNRVNFREGRSERLEIQMSGAPFQTHTESCGKEDICIPSWYTPMPMKNGSVVMEVEISSNNHGELIGDARYMININGFLKKDKDKLIFTLGSEVMAMTHRHFINAPSRPVWATVDQAPVLILGGIPEEKMILISDSSFREISLVELNIDSCWLGSLQCPQEHFTASIFDTISTESVLFIRQNQLVYYFTGNYSHFPQKATRNWIQVLHKRCIKKLCPVELHGNGSEHILALAGGNEEGFFYLGTIKDATVTFKQLPLSSSICATFQDPKCSLHWVIYDVHEDIFLLLMELGKEGHTTFSIVQYVLVSNDYHHDSVQLLYKIPRFIPEGKKASFVMLLGMEEYTDSLLVPKGLHYNPFSNLLYIWGNAILQSYDNKNYIYLDDFPKESSVKYMASSYKGEVICVTENEEIWFIVEGSFKVHRLYPSDGWQMLFTLSQMQASSLYSTNETSVSIFYDNMGPQQLVYLINKKGEGKLVTRPLPVSQILVYQLLSLTTYKISTELPLETLSYNNPCPFEVLQLRDLPNPQRYTRVERYRALPPFVSSDAGFHTKVSLAIYQGLVYHLLWLHSKYNKAYADPVHDPTWRWWKDKKKHKDFFFYKASNFESMYGVHIEMDGYEKLYKLNAQNRLPEYIYLDKGATYSFSIYLVSPKISYTIGKQKRHLRLAVIMADPMCVSATVKEQALVNRNAMLFQVSVKDKSQCFKQSISGHNLRKTALHIKVVGSVGKCFVRTRYGHLMQGTHMIRIYIGCPPRKRLAFDFTMTVEQNRRINKRYFDCVHKEDEMPCFLFSDSFFPFFLIQDMVTGESGSFNGSYVLKVIGGGTSKHNIVDYSEADIYRYNSPKDNTDSLIWTVRDNWMDHHSFSILQHNKTGIEWLCLKNSPCHDVVPHSFYSPEFFFKIMVSNRDVDTSSYCDYQLTFLLHVHGLPLSPQRALFFLWVTLFAALSFVFFYLFSCFLWPRLKSCWIFIKMKFTDLITEESFYTYTTSATSVPSMVSSRLSAGERTSVRSRSKKKI</sequence>
<feature type="domain" description="CATSPERG beta-propeller" evidence="2">
    <location>
        <begin position="237"/>
        <end position="682"/>
    </location>
</feature>
<dbReference type="Pfam" id="PF22851">
    <property type="entry name" value="CATSPERG_Ig-like"/>
    <property type="match status" value="1"/>
</dbReference>
<feature type="domain" description="CATSPERG C-terminal" evidence="4">
    <location>
        <begin position="932"/>
        <end position="1129"/>
    </location>
</feature>
<dbReference type="AlphaFoldDB" id="A0A6P5JTI9"/>
<dbReference type="RefSeq" id="XP_020834304.1">
    <property type="nucleotide sequence ID" value="XM_020978645.1"/>
</dbReference>
<organism evidence="6 7">
    <name type="scientific">Phascolarctos cinereus</name>
    <name type="common">Koala</name>
    <dbReference type="NCBI Taxonomy" id="38626"/>
    <lineage>
        <taxon>Eukaryota</taxon>
        <taxon>Metazoa</taxon>
        <taxon>Chordata</taxon>
        <taxon>Craniata</taxon>
        <taxon>Vertebrata</taxon>
        <taxon>Euteleostomi</taxon>
        <taxon>Mammalia</taxon>
        <taxon>Metatheria</taxon>
        <taxon>Diprotodontia</taxon>
        <taxon>Phascolarctidae</taxon>
        <taxon>Phascolarctos</taxon>
    </lineage>
</organism>
<dbReference type="KEGG" id="pcw:110202461"/>
<protein>
    <submittedName>
        <fullName evidence="7">Cation channel sperm-associated protein subunit gamma isoform X1</fullName>
    </submittedName>
</protein>
<evidence type="ECO:0000313" key="7">
    <source>
        <dbReference type="RefSeq" id="XP_020834304.1"/>
    </source>
</evidence>
<dbReference type="InterPro" id="IPR053871">
    <property type="entry name" value="CATSPERG_beta-prop"/>
</dbReference>
<evidence type="ECO:0000259" key="4">
    <source>
        <dbReference type="Pfam" id="PF22846"/>
    </source>
</evidence>
<accession>A0A6P5JTI9</accession>
<keyword evidence="6" id="KW-1185">Reference proteome</keyword>
<dbReference type="Pfam" id="PF22846">
    <property type="entry name" value="CATSPERG_C"/>
    <property type="match status" value="1"/>
</dbReference>
<dbReference type="FunCoup" id="A0A6P5JTI9">
    <property type="interactions" value="45"/>
</dbReference>
<feature type="transmembrane region" description="Helical" evidence="1">
    <location>
        <begin position="1093"/>
        <end position="1119"/>
    </location>
</feature>
<dbReference type="InParanoid" id="A0A6P5JTI9"/>
<gene>
    <name evidence="7" type="primary">CATSPERG</name>
</gene>
<evidence type="ECO:0000256" key="1">
    <source>
        <dbReference type="SAM" id="Phobius"/>
    </source>
</evidence>
<dbReference type="Proteomes" id="UP000515140">
    <property type="component" value="Unplaced"/>
</dbReference>
<keyword evidence="1" id="KW-1133">Transmembrane helix</keyword>
<dbReference type="InterPro" id="IPR053872">
    <property type="entry name" value="CATSPERG_N"/>
</dbReference>
<reference evidence="7" key="1">
    <citation type="submission" date="2025-08" db="UniProtKB">
        <authorList>
            <consortium name="RefSeq"/>
        </authorList>
    </citation>
    <scope>IDENTIFICATION</scope>
    <source>
        <tissue evidence="7">Spleen</tissue>
    </source>
</reference>
<dbReference type="GO" id="GO:0097228">
    <property type="term" value="C:sperm principal piece"/>
    <property type="evidence" value="ECO:0007669"/>
    <property type="project" value="InterPro"/>
</dbReference>
<dbReference type="InterPro" id="IPR053873">
    <property type="entry name" value="CATSPERG_C"/>
</dbReference>
<dbReference type="PANTHER" id="PTHR14327">
    <property type="entry name" value="CATION CHANNEL SPERM-ASSOCIATED PROTEIN SUBUNIT GAMMA"/>
    <property type="match status" value="1"/>
</dbReference>
<evidence type="ECO:0000313" key="6">
    <source>
        <dbReference type="Proteomes" id="UP000515140"/>
    </source>
</evidence>
<evidence type="ECO:0000259" key="3">
    <source>
        <dbReference type="Pfam" id="PF22840"/>
    </source>
</evidence>
<dbReference type="Pfam" id="PF22840">
    <property type="entry name" value="CATSPERG_NTD"/>
    <property type="match status" value="1"/>
</dbReference>
<dbReference type="Pfam" id="PF15064">
    <property type="entry name" value="CATSPERG_beta-prop"/>
    <property type="match status" value="1"/>
</dbReference>